<evidence type="ECO:0000313" key="1">
    <source>
        <dbReference type="EMBL" id="KRY65366.1"/>
    </source>
</evidence>
<accession>A0A0V1DVL0</accession>
<dbReference type="AlphaFoldDB" id="A0A0V1DVL0"/>
<protein>
    <submittedName>
        <fullName evidence="1">Uncharacterized protein</fullName>
    </submittedName>
</protein>
<organism evidence="1 2">
    <name type="scientific">Trichinella pseudospiralis</name>
    <name type="common">Parasitic roundworm</name>
    <dbReference type="NCBI Taxonomy" id="6337"/>
    <lineage>
        <taxon>Eukaryota</taxon>
        <taxon>Metazoa</taxon>
        <taxon>Ecdysozoa</taxon>
        <taxon>Nematoda</taxon>
        <taxon>Enoplea</taxon>
        <taxon>Dorylaimia</taxon>
        <taxon>Trichinellida</taxon>
        <taxon>Trichinellidae</taxon>
        <taxon>Trichinella</taxon>
    </lineage>
</organism>
<gene>
    <name evidence="1" type="ORF">T4A_13568</name>
</gene>
<name>A0A0V1DVL0_TRIPS</name>
<dbReference type="Proteomes" id="UP000054632">
    <property type="component" value="Unassembled WGS sequence"/>
</dbReference>
<reference evidence="1 2" key="1">
    <citation type="submission" date="2015-01" db="EMBL/GenBank/DDBJ databases">
        <title>Evolution of Trichinella species and genotypes.</title>
        <authorList>
            <person name="Korhonen P.K."/>
            <person name="Edoardo P."/>
            <person name="Giuseppe L.R."/>
            <person name="Gasser R.B."/>
        </authorList>
    </citation>
    <scope>NUCLEOTIDE SEQUENCE [LARGE SCALE GENOMIC DNA]</scope>
    <source>
        <strain evidence="1">ISS13</strain>
    </source>
</reference>
<dbReference type="EMBL" id="JYDR01000214">
    <property type="protein sequence ID" value="KRY65366.1"/>
    <property type="molecule type" value="Genomic_DNA"/>
</dbReference>
<evidence type="ECO:0000313" key="2">
    <source>
        <dbReference type="Proteomes" id="UP000054632"/>
    </source>
</evidence>
<sequence length="243" mass="27437">MSNHKDNQKIRRLAMLLLTASKYVHASKKLIENFANSESAVSNEVAKIAVQISTITITCMSTNLRLKIKKKDISIAIKHSSALRIREIVFETTARRRWHGGPRRYCTPSVTKSQSCKQLTSKETATISGSEAQTCGTGQACFIEQSSLHQQGIIYLSEAGHQAAVAYAWINGVSDRTFGGSLFHSQLLDMQTVYYYRETLIESSVTFWTLQRWSVQMQNAMHLHCSRLAKSFATDVTFERFFL</sequence>
<comment type="caution">
    <text evidence="1">The sequence shown here is derived from an EMBL/GenBank/DDBJ whole genome shotgun (WGS) entry which is preliminary data.</text>
</comment>
<proteinExistence type="predicted"/>